<dbReference type="PANTHER" id="PTHR42810:SF2">
    <property type="entry name" value="PURINE PERMEASE C1399.01C-RELATED"/>
    <property type="match status" value="1"/>
</dbReference>
<evidence type="ECO:0008006" key="10">
    <source>
        <dbReference type="Google" id="ProtNLM"/>
    </source>
</evidence>
<evidence type="ECO:0000256" key="1">
    <source>
        <dbReference type="ARBA" id="ARBA00004141"/>
    </source>
</evidence>
<feature type="transmembrane region" description="Helical" evidence="7">
    <location>
        <begin position="214"/>
        <end position="235"/>
    </location>
</feature>
<evidence type="ECO:0000313" key="8">
    <source>
        <dbReference type="EMBL" id="KAH3666581.1"/>
    </source>
</evidence>
<feature type="transmembrane region" description="Helical" evidence="7">
    <location>
        <begin position="357"/>
        <end position="375"/>
    </location>
</feature>
<keyword evidence="3" id="KW-0813">Transport</keyword>
<dbReference type="GO" id="GO:0042907">
    <property type="term" value="F:xanthine transmembrane transporter activity"/>
    <property type="evidence" value="ECO:0007669"/>
    <property type="project" value="TreeGrafter"/>
</dbReference>
<feature type="transmembrane region" description="Helical" evidence="7">
    <location>
        <begin position="242"/>
        <end position="261"/>
    </location>
</feature>
<sequence>MTTTSNTNIPKRKPIETFKMKSEDLSDDKDYCHEISKETNSDFKSISKKLLSSFWKQVSTREGWIGEYNYAHLFTPDIWPFNKNFENYQPPYFGINDKIPILLTIILGLQHCLTLIISLVSVPLIMGSALNFDLKQTQHLVTCTLITAGIASFAQITRFHIYKTPYYVGTGLLSVVGPTFDVLGIVYAYAPKQYAKGLCEIDSDGNYLPCMHGYGAILGTMLCTVWIQVLVAFIPPRYLKKIFPNMVTGSLLVLLSVYLAGNGMKNWGGGSGCMDSSAGCTIGSYTEPWGSRRFIGLGVLTFTSILIVNFIGSPLMKSSSIIFGLIIGCMVAAACGYWDASGIRSAPAADFMWTENYTYSVDGTLVLPFLLMFIVEGISCIPDILATAEASHQEVDGETFQSRVQGGIMCDALGSLLGAVGGGMPMVSQAANNGVILLTGCASRRAGWFAAFLLILLGLFSKIAATFCSLPSPVFGGMQIFLFGTMGIAGIKVLSTVPWTRRNRFILTAGLGWGFSGCVVPGWFDLVINYQGSNQSLAGFVEGIELIVETPFIFGAIIVFILNLLMPEDTQSGGTCSNNGIAERDATSLIV</sequence>
<reference evidence="8" key="2">
    <citation type="submission" date="2021-01" db="EMBL/GenBank/DDBJ databases">
        <authorList>
            <person name="Schikora-Tamarit M.A."/>
        </authorList>
    </citation>
    <scope>NUCLEOTIDE SEQUENCE</scope>
    <source>
        <strain evidence="8">CBS6075</strain>
    </source>
</reference>
<protein>
    <recommendedName>
        <fullName evidence="10">Purine permease</fullName>
    </recommendedName>
</protein>
<dbReference type="Proteomes" id="UP000769157">
    <property type="component" value="Unassembled WGS sequence"/>
</dbReference>
<dbReference type="RefSeq" id="XP_046061680.1">
    <property type="nucleotide sequence ID" value="XM_046204411.1"/>
</dbReference>
<dbReference type="AlphaFoldDB" id="A0A9P8P7N1"/>
<evidence type="ECO:0000256" key="3">
    <source>
        <dbReference type="ARBA" id="ARBA00022448"/>
    </source>
</evidence>
<comment type="subcellular location">
    <subcellularLocation>
        <location evidence="1">Membrane</location>
        <topology evidence="1">Multi-pass membrane protein</topology>
    </subcellularLocation>
</comment>
<feature type="transmembrane region" description="Helical" evidence="7">
    <location>
        <begin position="166"/>
        <end position="190"/>
    </location>
</feature>
<feature type="transmembrane region" description="Helical" evidence="7">
    <location>
        <begin position="101"/>
        <end position="125"/>
    </location>
</feature>
<feature type="transmembrane region" description="Helical" evidence="7">
    <location>
        <begin position="319"/>
        <end position="337"/>
    </location>
</feature>
<comment type="similarity">
    <text evidence="2">Belongs to the nucleobase:cation symporter-2 (NCS2) (TC 2.A.40) family.</text>
</comment>
<comment type="caution">
    <text evidence="8">The sequence shown here is derived from an EMBL/GenBank/DDBJ whole genome shotgun (WGS) entry which is preliminary data.</text>
</comment>
<dbReference type="InterPro" id="IPR006042">
    <property type="entry name" value="Xan_ur_permease"/>
</dbReference>
<name>A0A9P8P7N1_9ASCO</name>
<evidence type="ECO:0000256" key="5">
    <source>
        <dbReference type="ARBA" id="ARBA00022989"/>
    </source>
</evidence>
<proteinExistence type="inferred from homology"/>
<feature type="transmembrane region" description="Helical" evidence="7">
    <location>
        <begin position="505"/>
        <end position="524"/>
    </location>
</feature>
<dbReference type="GeneID" id="70235402"/>
<feature type="transmembrane region" description="Helical" evidence="7">
    <location>
        <begin position="473"/>
        <end position="493"/>
    </location>
</feature>
<feature type="transmembrane region" description="Helical" evidence="7">
    <location>
        <begin position="446"/>
        <end position="467"/>
    </location>
</feature>
<feature type="transmembrane region" description="Helical" evidence="7">
    <location>
        <begin position="137"/>
        <end position="154"/>
    </location>
</feature>
<evidence type="ECO:0000256" key="2">
    <source>
        <dbReference type="ARBA" id="ARBA00008821"/>
    </source>
</evidence>
<dbReference type="NCBIfam" id="TIGR00801">
    <property type="entry name" value="ncs2"/>
    <property type="match status" value="1"/>
</dbReference>
<gene>
    <name evidence="8" type="ORF">OGAPHI_003437</name>
</gene>
<feature type="transmembrane region" description="Helical" evidence="7">
    <location>
        <begin position="544"/>
        <end position="565"/>
    </location>
</feature>
<dbReference type="InterPro" id="IPR006043">
    <property type="entry name" value="NCS2"/>
</dbReference>
<evidence type="ECO:0000256" key="4">
    <source>
        <dbReference type="ARBA" id="ARBA00022692"/>
    </source>
</evidence>
<reference evidence="8" key="1">
    <citation type="journal article" date="2021" name="Open Biol.">
        <title>Shared evolutionary footprints suggest mitochondrial oxidative damage underlies multiple complex I losses in fungi.</title>
        <authorList>
            <person name="Schikora-Tamarit M.A."/>
            <person name="Marcet-Houben M."/>
            <person name="Nosek J."/>
            <person name="Gabaldon T."/>
        </authorList>
    </citation>
    <scope>NUCLEOTIDE SEQUENCE</scope>
    <source>
        <strain evidence="8">CBS6075</strain>
    </source>
</reference>
<evidence type="ECO:0000256" key="7">
    <source>
        <dbReference type="SAM" id="Phobius"/>
    </source>
</evidence>
<accession>A0A9P8P7N1</accession>
<dbReference type="Pfam" id="PF00860">
    <property type="entry name" value="Xan_ur_permease"/>
    <property type="match status" value="1"/>
</dbReference>
<dbReference type="PANTHER" id="PTHR42810">
    <property type="entry name" value="PURINE PERMEASE C1399.01C-RELATED"/>
    <property type="match status" value="1"/>
</dbReference>
<dbReference type="OrthoDB" id="1641903at2759"/>
<feature type="transmembrane region" description="Helical" evidence="7">
    <location>
        <begin position="294"/>
        <end position="312"/>
    </location>
</feature>
<organism evidence="8 9">
    <name type="scientific">Ogataea philodendri</name>
    <dbReference type="NCBI Taxonomy" id="1378263"/>
    <lineage>
        <taxon>Eukaryota</taxon>
        <taxon>Fungi</taxon>
        <taxon>Dikarya</taxon>
        <taxon>Ascomycota</taxon>
        <taxon>Saccharomycotina</taxon>
        <taxon>Pichiomycetes</taxon>
        <taxon>Pichiales</taxon>
        <taxon>Pichiaceae</taxon>
        <taxon>Ogataea</taxon>
    </lineage>
</organism>
<evidence type="ECO:0000256" key="6">
    <source>
        <dbReference type="ARBA" id="ARBA00023136"/>
    </source>
</evidence>
<dbReference type="EMBL" id="JAEUBE010000241">
    <property type="protein sequence ID" value="KAH3666581.1"/>
    <property type="molecule type" value="Genomic_DNA"/>
</dbReference>
<keyword evidence="5 7" id="KW-1133">Transmembrane helix</keyword>
<evidence type="ECO:0000313" key="9">
    <source>
        <dbReference type="Proteomes" id="UP000769157"/>
    </source>
</evidence>
<keyword evidence="9" id="KW-1185">Reference proteome</keyword>
<dbReference type="GO" id="GO:0000324">
    <property type="term" value="C:fungal-type vacuole"/>
    <property type="evidence" value="ECO:0007669"/>
    <property type="project" value="TreeGrafter"/>
</dbReference>
<keyword evidence="6 7" id="KW-0472">Membrane</keyword>
<keyword evidence="4 7" id="KW-0812">Transmembrane</keyword>
<dbReference type="GO" id="GO:0005886">
    <property type="term" value="C:plasma membrane"/>
    <property type="evidence" value="ECO:0007669"/>
    <property type="project" value="TreeGrafter"/>
</dbReference>